<dbReference type="AlphaFoldDB" id="A0A834IZP3"/>
<reference evidence="1" key="1">
    <citation type="submission" date="2020-08" db="EMBL/GenBank/DDBJ databases">
        <title>Genome sequencing and assembly of the red palm weevil Rhynchophorus ferrugineus.</title>
        <authorList>
            <person name="Dias G.B."/>
            <person name="Bergman C.M."/>
            <person name="Manee M."/>
        </authorList>
    </citation>
    <scope>NUCLEOTIDE SEQUENCE</scope>
    <source>
        <strain evidence="1">AA-2017</strain>
        <tissue evidence="1">Whole larva</tissue>
    </source>
</reference>
<gene>
    <name evidence="1" type="ORF">GWI33_002538</name>
</gene>
<dbReference type="OrthoDB" id="6722241at2759"/>
<dbReference type="Proteomes" id="UP000625711">
    <property type="component" value="Unassembled WGS sequence"/>
</dbReference>
<organism evidence="1 2">
    <name type="scientific">Rhynchophorus ferrugineus</name>
    <name type="common">Red palm weevil</name>
    <name type="synonym">Curculio ferrugineus</name>
    <dbReference type="NCBI Taxonomy" id="354439"/>
    <lineage>
        <taxon>Eukaryota</taxon>
        <taxon>Metazoa</taxon>
        <taxon>Ecdysozoa</taxon>
        <taxon>Arthropoda</taxon>
        <taxon>Hexapoda</taxon>
        <taxon>Insecta</taxon>
        <taxon>Pterygota</taxon>
        <taxon>Neoptera</taxon>
        <taxon>Endopterygota</taxon>
        <taxon>Coleoptera</taxon>
        <taxon>Polyphaga</taxon>
        <taxon>Cucujiformia</taxon>
        <taxon>Curculionidae</taxon>
        <taxon>Dryophthorinae</taxon>
        <taxon>Rhynchophorus</taxon>
    </lineage>
</organism>
<protein>
    <recommendedName>
        <fullName evidence="3">BESS domain-containing protein</fullName>
    </recommendedName>
</protein>
<evidence type="ECO:0000313" key="1">
    <source>
        <dbReference type="EMBL" id="KAF7287168.1"/>
    </source>
</evidence>
<evidence type="ECO:0008006" key="3">
    <source>
        <dbReference type="Google" id="ProtNLM"/>
    </source>
</evidence>
<sequence length="287" mass="33202">MESGNEAKTLWEKLRHSLRDAIRRQQRYLKNGSAVEYIKEWKFQKQMGFLQPYMANRSREGNLREDTEAIQDSEENVNVEEDYLYTQYETVNDEAKSDGLPETLPSTLAATPASTVTQKKLRKKIKEDKITALYKDIMKRREKSGKARTEKRKSMLHELKSTQNDPLFHFFMSMYQSTKRMSSLDQHIVKNRVFKTVSTVEAKLLSSSTYAVQHQLNHIQQQPSNKQPLLHYTLPYSSSCSTSSSPSYSYSDNSLLSPVGNIHEEQENNAANSDSIFNYILSKKKFC</sequence>
<accession>A0A834IZP3</accession>
<keyword evidence="2" id="KW-1185">Reference proteome</keyword>
<comment type="caution">
    <text evidence="1">The sequence shown here is derived from an EMBL/GenBank/DDBJ whole genome shotgun (WGS) entry which is preliminary data.</text>
</comment>
<dbReference type="EMBL" id="JAACXV010000016">
    <property type="protein sequence ID" value="KAF7287168.1"/>
    <property type="molecule type" value="Genomic_DNA"/>
</dbReference>
<proteinExistence type="predicted"/>
<evidence type="ECO:0000313" key="2">
    <source>
        <dbReference type="Proteomes" id="UP000625711"/>
    </source>
</evidence>
<name>A0A834IZP3_RHYFE</name>